<sequence>MFSKFASDLSKSFNSNINTNYTINPEPASFSGPWKVHDAKKKSTKKPVSVFILEKKTLDPPGGGSLSGRSSGASGLKRAQEEVVERLKKEASALARLRHPSILELVEPVEETRGGGLMFATEPITASLAGLLQEKDEQEKAGGVGGRRSRYVVEETDGQKRRRELEIDELEIQKGLLQVAKGLEFLHESAGLVHANLTPEAIFVNAKSDWKISGLAFCTPPENSSKPTSVTPISLSEALNHDARLPPFVQLNLDYTSPDFVLDGNITPAADMFSLGMLIIALYNSPHRSPLEFHGSQSSYKRAFSSASSVPNKTNNFMSSQSMPRDVVNGVLDRLITRRAAQRLNAQEFQQAQYFDNILVSTIRFLDSLPAKTPNEKSQFMRGLPRILKDFPKSVMEKKVLPALLEEMKDRELLSLVLQNVFKIITTLPSGKRAFTDKVIPKLRETFLTPTKGPSQERDSLKEAGLMIVLENMSVAAENSGGKDFKDEILPIVNYALESPTHSLVDAALRTLPVVLPILDFSTTKNELFPVIAAIFAKTSSMGIKIRGLEAFRILCGGSSDEQDDLQSDGLTGMIEQPKSKPNVSILDKYTIQEKMVPLLRAIKTKEPAVMMAALDVFKAIGSQIDSDFLAIDVFPILWQFSLGPLLNLAQFQAYMALIKSLSSRVENEQTRKLQELGANNAPSTSRSEFMSFGGLPAASGLDSANGDGDSGFEALVRGKQGSNAGADMLGGDGWGSASASASAPSAHPSSMLPSRPAANRAGSRTTSPAAAFSWSSPPVSPPPHASNLAAPSSGAHVPAQLRAITPDSTLGSLNSTFPAMTPLNPGIGSP</sequence>
<reference evidence="3 4" key="1">
    <citation type="journal article" date="2018" name="Sci. Rep.">
        <title>Comparative genomics provides insights into the lifestyle and reveals functional heterogeneity of dark septate endophytic fungi.</title>
        <authorList>
            <person name="Knapp D.G."/>
            <person name="Nemeth J.B."/>
            <person name="Barry K."/>
            <person name="Hainaut M."/>
            <person name="Henrissat B."/>
            <person name="Johnson J."/>
            <person name="Kuo A."/>
            <person name="Lim J.H.P."/>
            <person name="Lipzen A."/>
            <person name="Nolan M."/>
            <person name="Ohm R.A."/>
            <person name="Tamas L."/>
            <person name="Grigoriev I.V."/>
            <person name="Spatafora J.W."/>
            <person name="Nagy L.G."/>
            <person name="Kovacs G.M."/>
        </authorList>
    </citation>
    <scope>NUCLEOTIDE SEQUENCE [LARGE SCALE GENOMIC DNA]</scope>
    <source>
        <strain evidence="3 4">DSE2036</strain>
    </source>
</reference>
<dbReference type="PANTHER" id="PTHR12984:SF6">
    <property type="entry name" value="SCY1-LIKE PROTEIN 2"/>
    <property type="match status" value="1"/>
</dbReference>
<dbReference type="Gene3D" id="1.25.10.10">
    <property type="entry name" value="Leucine-rich Repeat Variant"/>
    <property type="match status" value="1"/>
</dbReference>
<feature type="compositionally biased region" description="Low complexity" evidence="1">
    <location>
        <begin position="768"/>
        <end position="778"/>
    </location>
</feature>
<dbReference type="InterPro" id="IPR011009">
    <property type="entry name" value="Kinase-like_dom_sf"/>
</dbReference>
<dbReference type="PROSITE" id="PS50011">
    <property type="entry name" value="PROTEIN_KINASE_DOM"/>
    <property type="match status" value="1"/>
</dbReference>
<dbReference type="SUPFAM" id="SSF56112">
    <property type="entry name" value="Protein kinase-like (PK-like)"/>
    <property type="match status" value="1"/>
</dbReference>
<dbReference type="GO" id="GO:0005524">
    <property type="term" value="F:ATP binding"/>
    <property type="evidence" value="ECO:0007669"/>
    <property type="project" value="InterPro"/>
</dbReference>
<dbReference type="PANTHER" id="PTHR12984">
    <property type="entry name" value="SCY1-RELATED S/T PROTEIN KINASE-LIKE"/>
    <property type="match status" value="1"/>
</dbReference>
<dbReference type="SMART" id="SM00220">
    <property type="entry name" value="S_TKc"/>
    <property type="match status" value="1"/>
</dbReference>
<dbReference type="InterPro" id="IPR016024">
    <property type="entry name" value="ARM-type_fold"/>
</dbReference>
<accession>A0A2V1ECH5</accession>
<dbReference type="InterPro" id="IPR000719">
    <property type="entry name" value="Prot_kinase_dom"/>
</dbReference>
<dbReference type="EMBL" id="KZ805305">
    <property type="protein sequence ID" value="PVI07080.1"/>
    <property type="molecule type" value="Genomic_DNA"/>
</dbReference>
<evidence type="ECO:0000256" key="1">
    <source>
        <dbReference type="SAM" id="MobiDB-lite"/>
    </source>
</evidence>
<dbReference type="Proteomes" id="UP000244855">
    <property type="component" value="Unassembled WGS sequence"/>
</dbReference>
<keyword evidence="4" id="KW-1185">Reference proteome</keyword>
<feature type="compositionally biased region" description="Low complexity" evidence="1">
    <location>
        <begin position="737"/>
        <end position="755"/>
    </location>
</feature>
<dbReference type="OrthoDB" id="79687at2759"/>
<dbReference type="GO" id="GO:0004672">
    <property type="term" value="F:protein kinase activity"/>
    <property type="evidence" value="ECO:0007669"/>
    <property type="project" value="InterPro"/>
</dbReference>
<feature type="non-terminal residue" evidence="3">
    <location>
        <position position="831"/>
    </location>
</feature>
<feature type="compositionally biased region" description="Polar residues" evidence="1">
    <location>
        <begin position="807"/>
        <end position="819"/>
    </location>
</feature>
<evidence type="ECO:0000313" key="4">
    <source>
        <dbReference type="Proteomes" id="UP000244855"/>
    </source>
</evidence>
<dbReference type="AlphaFoldDB" id="A0A2V1ECH5"/>
<organism evidence="3 4">
    <name type="scientific">Periconia macrospinosa</name>
    <dbReference type="NCBI Taxonomy" id="97972"/>
    <lineage>
        <taxon>Eukaryota</taxon>
        <taxon>Fungi</taxon>
        <taxon>Dikarya</taxon>
        <taxon>Ascomycota</taxon>
        <taxon>Pezizomycotina</taxon>
        <taxon>Dothideomycetes</taxon>
        <taxon>Pleosporomycetidae</taxon>
        <taxon>Pleosporales</taxon>
        <taxon>Massarineae</taxon>
        <taxon>Periconiaceae</taxon>
        <taxon>Periconia</taxon>
    </lineage>
</organism>
<dbReference type="InterPro" id="IPR011989">
    <property type="entry name" value="ARM-like"/>
</dbReference>
<dbReference type="STRING" id="97972.A0A2V1ECH5"/>
<dbReference type="Gene3D" id="1.10.510.10">
    <property type="entry name" value="Transferase(Phosphotransferase) domain 1"/>
    <property type="match status" value="1"/>
</dbReference>
<feature type="domain" description="Protein kinase" evidence="2">
    <location>
        <begin position="1"/>
        <end position="355"/>
    </location>
</feature>
<dbReference type="Gene3D" id="3.30.200.20">
    <property type="entry name" value="Phosphorylase Kinase, domain 1"/>
    <property type="match status" value="1"/>
</dbReference>
<feature type="region of interest" description="Disordered" evidence="1">
    <location>
        <begin position="724"/>
        <end position="831"/>
    </location>
</feature>
<evidence type="ECO:0000313" key="3">
    <source>
        <dbReference type="EMBL" id="PVI07080.1"/>
    </source>
</evidence>
<proteinExistence type="predicted"/>
<gene>
    <name evidence="3" type="ORF">DM02DRAFT_551214</name>
</gene>
<dbReference type="CDD" id="cd14011">
    <property type="entry name" value="PK_SCY1_like"/>
    <property type="match status" value="1"/>
</dbReference>
<name>A0A2V1ECH5_9PLEO</name>
<dbReference type="InterPro" id="IPR051177">
    <property type="entry name" value="CIK-Related_Protein"/>
</dbReference>
<evidence type="ECO:0000259" key="2">
    <source>
        <dbReference type="PROSITE" id="PS50011"/>
    </source>
</evidence>
<dbReference type="SUPFAM" id="SSF48371">
    <property type="entry name" value="ARM repeat"/>
    <property type="match status" value="1"/>
</dbReference>
<protein>
    <submittedName>
        <fullName evidence="3">ARM repeat-containing protein</fullName>
    </submittedName>
</protein>
<dbReference type="Pfam" id="PF00069">
    <property type="entry name" value="Pkinase"/>
    <property type="match status" value="1"/>
</dbReference>